<dbReference type="AlphaFoldDB" id="A0A4Y1WNX5"/>
<dbReference type="GO" id="GO:0003677">
    <property type="term" value="F:DNA binding"/>
    <property type="evidence" value="ECO:0007669"/>
    <property type="project" value="UniProtKB-KW"/>
</dbReference>
<dbReference type="CDD" id="cd03362">
    <property type="entry name" value="TOPRIM_TopoIA_TopoIII"/>
    <property type="match status" value="1"/>
</dbReference>
<comment type="similarity">
    <text evidence="2">Belongs to the type IA topoisomerase family.</text>
</comment>
<evidence type="ECO:0000313" key="12">
    <source>
        <dbReference type="EMBL" id="BBL02821.1"/>
    </source>
</evidence>
<dbReference type="GO" id="GO:0006281">
    <property type="term" value="P:DNA repair"/>
    <property type="evidence" value="ECO:0007669"/>
    <property type="project" value="TreeGrafter"/>
</dbReference>
<evidence type="ECO:0000259" key="11">
    <source>
        <dbReference type="PROSITE" id="PS52039"/>
    </source>
</evidence>
<dbReference type="InterPro" id="IPR023405">
    <property type="entry name" value="Topo_IA_core_domain"/>
</dbReference>
<evidence type="ECO:0000256" key="9">
    <source>
        <dbReference type="ARBA" id="ARBA00032235"/>
    </source>
</evidence>
<dbReference type="RefSeq" id="WP_141411865.1">
    <property type="nucleotide sequence ID" value="NZ_AP019735.1"/>
</dbReference>
<dbReference type="InterPro" id="IPR013824">
    <property type="entry name" value="Topo_IA_cen_sub1"/>
</dbReference>
<dbReference type="InterPro" id="IPR025589">
    <property type="entry name" value="Toprim_C_rpt"/>
</dbReference>
<keyword evidence="13" id="KW-1185">Reference proteome</keyword>
<dbReference type="GeneID" id="78340854"/>
<dbReference type="Pfam" id="PF13342">
    <property type="entry name" value="Toprim_Crpt"/>
    <property type="match status" value="1"/>
</dbReference>
<dbReference type="SMART" id="SM00437">
    <property type="entry name" value="TOP1Ac"/>
    <property type="match status" value="1"/>
</dbReference>
<name>A0A4Y1WNX5_9BACT</name>
<evidence type="ECO:0000256" key="6">
    <source>
        <dbReference type="ARBA" id="ARBA00023235"/>
    </source>
</evidence>
<dbReference type="CDD" id="cd00186">
    <property type="entry name" value="TOP1Ac"/>
    <property type="match status" value="1"/>
</dbReference>
<evidence type="ECO:0000256" key="1">
    <source>
        <dbReference type="ARBA" id="ARBA00000213"/>
    </source>
</evidence>
<dbReference type="Pfam" id="PF01131">
    <property type="entry name" value="Topoisom_bac"/>
    <property type="match status" value="1"/>
</dbReference>
<dbReference type="InterPro" id="IPR000380">
    <property type="entry name" value="Topo_IA"/>
</dbReference>
<feature type="domain" description="Topo IA-type catalytic" evidence="11">
    <location>
        <begin position="158"/>
        <end position="589"/>
    </location>
</feature>
<dbReference type="KEGG" id="acou:A5CBH24_01340"/>
<dbReference type="InterPro" id="IPR006171">
    <property type="entry name" value="TOPRIM_dom"/>
</dbReference>
<dbReference type="PANTHER" id="PTHR11390">
    <property type="entry name" value="PROKARYOTIC DNA TOPOISOMERASE"/>
    <property type="match status" value="1"/>
</dbReference>
<sequence length="702" mass="76381">MKVIIAEKPSVAQQIAAVVGATARKDGYIEGGGYAVTWAFGHLVGPAMPEAYGIEGFKRENLPILPETFVLEPRRVKSGKEYKPDPGAVKQLAVLKKLFSRAERIVVATDAGREGELIFRFIYHYLYCKTPFDRLWISSLTERAIREGLANIRPGSEYDNLYLSARARCEADWIVGINASQALAIAAGRGAWSLGRVQTPTLALVCGRYLENTSFTPQTYFRLKLHTAKDATAFAVLSTPKYDTKAAANEACAAVRGSDGVQVTKVERRHATEQPPLLYDLTALQKEANTRHGFSAEKTLGIAQELYEKKLVTYPRTGSRYIPQDVFEEIAPLLASLSGHTDFGHRAADLSAGELNRRSVDGRKVTDHHALLITGHTPTGLAADSAKIYDMIAGRMVEAFSPACLKEITSVRMECAGIPFEVRGTVVTSAGWRKVWGEPEERTEEDAAALPELAEGDMLAVRGCDLQEKQTRPRPLHTESSLLAAMETAGKELEDEAEREAMKDSGLGTPATRAAVIETLFSREYIKREKKSLVPTEKGLAVYGIVKDMRIADAAMTGGWELALAKIATGEMNAFTFRKGIEVYASQITSELLKAQVGAVAGRTGAPCPRCGGRVTFYPKTAKCENAECGLTVFRTIAKKELTDGQLEALLVKGRTPTIEGFAKKDGGTFGAAVVFDGDYRTAFAFEQGGKARKPAAAKVRK</sequence>
<dbReference type="SMART" id="SM00436">
    <property type="entry name" value="TOP1Bc"/>
    <property type="match status" value="1"/>
</dbReference>
<keyword evidence="6 12" id="KW-0413">Isomerase</keyword>
<dbReference type="GO" id="GO:0003917">
    <property type="term" value="F:DNA topoisomerase type I (single strand cut, ATP-independent) activity"/>
    <property type="evidence" value="ECO:0007669"/>
    <property type="project" value="UniProtKB-EC"/>
</dbReference>
<dbReference type="Proteomes" id="UP000318946">
    <property type="component" value="Chromosome"/>
</dbReference>
<gene>
    <name evidence="12" type="ORF">A5CBH24_01340</name>
</gene>
<evidence type="ECO:0000256" key="7">
    <source>
        <dbReference type="ARBA" id="ARBA00030003"/>
    </source>
</evidence>
<evidence type="ECO:0000256" key="4">
    <source>
        <dbReference type="ARBA" id="ARBA00023029"/>
    </source>
</evidence>
<dbReference type="InterPro" id="IPR013825">
    <property type="entry name" value="Topo_IA_cen_sub2"/>
</dbReference>
<organism evidence="12 13">
    <name type="scientific">Alistipes communis</name>
    <dbReference type="NCBI Taxonomy" id="2585118"/>
    <lineage>
        <taxon>Bacteria</taxon>
        <taxon>Pseudomonadati</taxon>
        <taxon>Bacteroidota</taxon>
        <taxon>Bacteroidia</taxon>
        <taxon>Bacteroidales</taxon>
        <taxon>Rikenellaceae</taxon>
        <taxon>Alistipes</taxon>
    </lineage>
</organism>
<keyword evidence="4" id="KW-0799">Topoisomerase</keyword>
<accession>A0A4Y1WNX5</accession>
<comment type="catalytic activity">
    <reaction evidence="1">
        <text>ATP-independent breakage of single-stranded DNA, followed by passage and rejoining.</text>
        <dbReference type="EC" id="5.6.2.1"/>
    </reaction>
</comment>
<protein>
    <recommendedName>
        <fullName evidence="3">DNA topoisomerase</fullName>
        <ecNumber evidence="3">5.6.2.1</ecNumber>
    </recommendedName>
    <alternativeName>
        <fullName evidence="10">Omega-protein</fullName>
    </alternativeName>
    <alternativeName>
        <fullName evidence="9">Relaxing enzyme</fullName>
    </alternativeName>
    <alternativeName>
        <fullName evidence="7">Swivelase</fullName>
    </alternativeName>
    <alternativeName>
        <fullName evidence="8">Untwisting enzyme</fullName>
    </alternativeName>
</protein>
<evidence type="ECO:0000256" key="3">
    <source>
        <dbReference type="ARBA" id="ARBA00012891"/>
    </source>
</evidence>
<evidence type="ECO:0000256" key="2">
    <source>
        <dbReference type="ARBA" id="ARBA00009446"/>
    </source>
</evidence>
<dbReference type="Gene3D" id="2.70.20.10">
    <property type="entry name" value="Topoisomerase I, domain 3"/>
    <property type="match status" value="1"/>
</dbReference>
<dbReference type="PANTHER" id="PTHR11390:SF21">
    <property type="entry name" value="DNA TOPOISOMERASE 3-ALPHA"/>
    <property type="match status" value="1"/>
</dbReference>
<dbReference type="SMART" id="SM00493">
    <property type="entry name" value="TOPRIM"/>
    <property type="match status" value="1"/>
</dbReference>
<dbReference type="Gene3D" id="3.40.50.140">
    <property type="match status" value="1"/>
</dbReference>
<dbReference type="InterPro" id="IPR013826">
    <property type="entry name" value="Topo_IA_cen_sub3"/>
</dbReference>
<dbReference type="PRINTS" id="PR00417">
    <property type="entry name" value="PRTPISMRASEI"/>
</dbReference>
<dbReference type="OrthoDB" id="9803554at2"/>
<dbReference type="EMBL" id="AP019735">
    <property type="protein sequence ID" value="BBL02821.1"/>
    <property type="molecule type" value="Genomic_DNA"/>
</dbReference>
<dbReference type="GO" id="GO:0006265">
    <property type="term" value="P:DNA topological change"/>
    <property type="evidence" value="ECO:0007669"/>
    <property type="project" value="InterPro"/>
</dbReference>
<dbReference type="EC" id="5.6.2.1" evidence="3"/>
<evidence type="ECO:0000256" key="5">
    <source>
        <dbReference type="ARBA" id="ARBA00023125"/>
    </source>
</evidence>
<evidence type="ECO:0000256" key="10">
    <source>
        <dbReference type="ARBA" id="ARBA00032877"/>
    </source>
</evidence>
<dbReference type="Pfam" id="PF01751">
    <property type="entry name" value="Toprim"/>
    <property type="match status" value="1"/>
</dbReference>
<dbReference type="InterPro" id="IPR034144">
    <property type="entry name" value="TOPRIM_TopoIII"/>
</dbReference>
<dbReference type="InterPro" id="IPR003601">
    <property type="entry name" value="Topo_IA_2"/>
</dbReference>
<dbReference type="SUPFAM" id="SSF56712">
    <property type="entry name" value="Prokaryotic type I DNA topoisomerase"/>
    <property type="match status" value="1"/>
</dbReference>
<dbReference type="Gene3D" id="1.10.460.10">
    <property type="entry name" value="Topoisomerase I, domain 2"/>
    <property type="match status" value="1"/>
</dbReference>
<proteinExistence type="inferred from homology"/>
<dbReference type="GO" id="GO:0006310">
    <property type="term" value="P:DNA recombination"/>
    <property type="evidence" value="ECO:0007669"/>
    <property type="project" value="TreeGrafter"/>
</dbReference>
<dbReference type="Gene3D" id="1.10.290.10">
    <property type="entry name" value="Topoisomerase I, domain 4"/>
    <property type="match status" value="1"/>
</dbReference>
<keyword evidence="5" id="KW-0238">DNA-binding</keyword>
<dbReference type="PROSITE" id="PS52039">
    <property type="entry name" value="TOPO_IA_2"/>
    <property type="match status" value="1"/>
</dbReference>
<evidence type="ECO:0000313" key="13">
    <source>
        <dbReference type="Proteomes" id="UP000318946"/>
    </source>
</evidence>
<evidence type="ECO:0000256" key="8">
    <source>
        <dbReference type="ARBA" id="ARBA00031985"/>
    </source>
</evidence>
<dbReference type="GO" id="GO:0043597">
    <property type="term" value="C:cytoplasmic replication fork"/>
    <property type="evidence" value="ECO:0007669"/>
    <property type="project" value="TreeGrafter"/>
</dbReference>
<reference evidence="13" key="1">
    <citation type="submission" date="2019-06" db="EMBL/GenBank/DDBJ databases">
        <title>Alistipes onderdonkii subsp. vulgaris subsp. nov., Alistipes dispar sp. nov. and Alistipes communis sp. nov., isolated from human faeces, and creation of Alistipes onderdonkii subsp. onderdonkii subsp. nov.</title>
        <authorList>
            <person name="Sakamoto M."/>
            <person name="Ikeyama N."/>
            <person name="Ogata Y."/>
            <person name="Suda W."/>
            <person name="Iino T."/>
            <person name="Hattori M."/>
            <person name="Ohkuma M."/>
        </authorList>
    </citation>
    <scope>NUCLEOTIDE SEQUENCE [LARGE SCALE GENOMIC DNA]</scope>
    <source>
        <strain evidence="13">5CBH24</strain>
    </source>
</reference>
<dbReference type="InterPro" id="IPR013497">
    <property type="entry name" value="Topo_IA_cen"/>
</dbReference>
<dbReference type="InterPro" id="IPR003602">
    <property type="entry name" value="Topo_IA_DNA-bd_dom"/>
</dbReference>